<proteinExistence type="inferred from homology"/>
<dbReference type="EMBL" id="CP072133">
    <property type="protein sequence ID" value="QTH70975.1"/>
    <property type="molecule type" value="Genomic_DNA"/>
</dbReference>
<dbReference type="Proteomes" id="UP000664904">
    <property type="component" value="Chromosome"/>
</dbReference>
<sequence length="442" mass="48870">MYKTLSLVCMSLILAGCQITQDTEPMTRPELALVSSPEKLQSLDDWLKLALSYNPTLNQAKEREVQASLALANSNAAQLPDLKLALDHSRRKTNATLANGNNLTLSFSWELDWLGKLDDSEQQAVMAYEQAKQASFQSEQTALKQVSVAFLTMIQTQTLLDLYEKRAALLGQQLQMLEENYQLGLTSALDVYLARNNVASEQSRVVRQKQVLVQAFSQLQIAAGVKSTQGELTPAMPTFNAANYDSLGSEMALNRPDVQAAWYELLASNKASAASFKAQFPNFKLTASGGYSADEFKSLLKGDFLWSWVVNLSQPLFDGGRLANDYARSQSNERIAKSKLQDTLNKAYGEIEVELANYHAIGERVGLAEVALENARMAQDLSFSQYQKGLVNFTTVLDAQKRALDAEVTKITLSTEQRQQIINLETALGRPLSALFSLNLES</sequence>
<evidence type="ECO:0000313" key="2">
    <source>
        <dbReference type="EMBL" id="QTH70975.1"/>
    </source>
</evidence>
<dbReference type="InterPro" id="IPR003423">
    <property type="entry name" value="OMP_efflux"/>
</dbReference>
<gene>
    <name evidence="2" type="ORF">J5O05_14000</name>
</gene>
<keyword evidence="3" id="KW-1185">Reference proteome</keyword>
<dbReference type="GO" id="GO:0015562">
    <property type="term" value="F:efflux transmembrane transporter activity"/>
    <property type="evidence" value="ECO:0007669"/>
    <property type="project" value="InterPro"/>
</dbReference>
<organism evidence="2 3">
    <name type="scientific">Pseudoalteromonas xiamenensis</name>
    <dbReference type="NCBI Taxonomy" id="882626"/>
    <lineage>
        <taxon>Bacteria</taxon>
        <taxon>Pseudomonadati</taxon>
        <taxon>Pseudomonadota</taxon>
        <taxon>Gammaproteobacteria</taxon>
        <taxon>Alteromonadales</taxon>
        <taxon>Pseudoalteromonadaceae</taxon>
        <taxon>Pseudoalteromonas</taxon>
    </lineage>
</organism>
<dbReference type="KEGG" id="pxi:J5O05_14000"/>
<dbReference type="PANTHER" id="PTHR30203:SF24">
    <property type="entry name" value="BLR4935 PROTEIN"/>
    <property type="match status" value="1"/>
</dbReference>
<dbReference type="AlphaFoldDB" id="A0A975HME1"/>
<dbReference type="RefSeq" id="WP_208842617.1">
    <property type="nucleotide sequence ID" value="NZ_CP072133.1"/>
</dbReference>
<dbReference type="Gene3D" id="2.20.200.10">
    <property type="entry name" value="Outer membrane efflux proteins (OEP)"/>
    <property type="match status" value="1"/>
</dbReference>
<evidence type="ECO:0000313" key="3">
    <source>
        <dbReference type="Proteomes" id="UP000664904"/>
    </source>
</evidence>
<protein>
    <submittedName>
        <fullName evidence="2">TolC family protein</fullName>
    </submittedName>
</protein>
<dbReference type="PANTHER" id="PTHR30203">
    <property type="entry name" value="OUTER MEMBRANE CATION EFFLUX PROTEIN"/>
    <property type="match status" value="1"/>
</dbReference>
<dbReference type="PROSITE" id="PS51257">
    <property type="entry name" value="PROKAR_LIPOPROTEIN"/>
    <property type="match status" value="1"/>
</dbReference>
<accession>A0A975HME1</accession>
<evidence type="ECO:0000256" key="1">
    <source>
        <dbReference type="ARBA" id="ARBA00007613"/>
    </source>
</evidence>
<comment type="similarity">
    <text evidence="1">Belongs to the outer membrane factor (OMF) (TC 1.B.17) family.</text>
</comment>
<dbReference type="InterPro" id="IPR010131">
    <property type="entry name" value="MdtP/NodT-like"/>
</dbReference>
<reference evidence="2" key="1">
    <citation type="submission" date="2021-03" db="EMBL/GenBank/DDBJ databases">
        <title>Complete Genome of Pseudoalteromonas xiamenensis STKMTI.2, a new potential marine bacterium producing anti-Vibrio compounds.</title>
        <authorList>
            <person name="Handayani D.P."/>
            <person name="Isnansetyo A."/>
            <person name="Istiqomah I."/>
            <person name="Jumina J."/>
        </authorList>
    </citation>
    <scope>NUCLEOTIDE SEQUENCE</scope>
    <source>
        <strain evidence="2">STKMTI.2</strain>
    </source>
</reference>
<dbReference type="SUPFAM" id="SSF56954">
    <property type="entry name" value="Outer membrane efflux proteins (OEP)"/>
    <property type="match status" value="1"/>
</dbReference>
<dbReference type="Pfam" id="PF02321">
    <property type="entry name" value="OEP"/>
    <property type="match status" value="2"/>
</dbReference>
<dbReference type="Gene3D" id="1.20.1600.10">
    <property type="entry name" value="Outer membrane efflux proteins (OEP)"/>
    <property type="match status" value="1"/>
</dbReference>
<name>A0A975HME1_9GAMM</name>